<name>A0AAV2HXL1_LYMST</name>
<dbReference type="PRINTS" id="PR01262">
    <property type="entry name" value="INNEXIN"/>
</dbReference>
<evidence type="ECO:0000256" key="2">
    <source>
        <dbReference type="ARBA" id="ARBA00022448"/>
    </source>
</evidence>
<dbReference type="GO" id="GO:0005243">
    <property type="term" value="F:gap junction channel activity"/>
    <property type="evidence" value="ECO:0007669"/>
    <property type="project" value="TreeGrafter"/>
</dbReference>
<keyword evidence="3" id="KW-1003">Cell membrane</keyword>
<feature type="transmembrane region" description="Helical" evidence="9">
    <location>
        <begin position="321"/>
        <end position="340"/>
    </location>
</feature>
<keyword evidence="7 9" id="KW-0472">Membrane</keyword>
<evidence type="ECO:0000313" key="10">
    <source>
        <dbReference type="EMBL" id="CAL1537058.1"/>
    </source>
</evidence>
<comment type="caution">
    <text evidence="9">Lacks conserved residue(s) required for the propagation of feature annotation.</text>
</comment>
<comment type="similarity">
    <text evidence="9">Belongs to the pannexin family.</text>
</comment>
<keyword evidence="2 9" id="KW-0813">Transport</keyword>
<keyword evidence="11" id="KW-1185">Reference proteome</keyword>
<gene>
    <name evidence="9" type="primary">inx</name>
    <name evidence="10" type="ORF">GSLYS_00010971001</name>
</gene>
<dbReference type="AlphaFoldDB" id="A0AAV2HXL1"/>
<sequence length="465" mass="54379">MFSLTLAYKFITKMESILSSLPNLRIREKIRDDDTVDQLHHYVTVYMFASFALIIGLKEYAGTPLDCWVTAHNWKHFQDHVNSYCWTHKLYRYPNKDNLSQVPYDLSPDHGGPMNSTVLGVTKELGEINFYRWITVIFLVQALMFKLPNVVWNECNEYSGTQIEKMVTMIADSSFDSTDKKNNIFASVAEFLETWLKINRKPFWFMKSRVGAQSKKILRYWMLCMGANTGNYLSTMYLVVKALFLFNVILQFIMLTAFLDFNYWHYGARALEIYHQSRSTQDRTHFPRVALCHFQARGQGSWIQCLLTINMLLEKLFIVEWFWMMLLLVLTTYSLFKWVTRILRTGQSVKFIVKYLSVFNDDGTLPQDGRRTVLTFVRDYLGNDGVFLLRILALNTNDVVMSELICSVWKRYIDYNNVAIKPEPVKEPEPSIDMTLDEIEMDPLVSEKEALHLNDTNDTNDLHIA</sequence>
<feature type="transmembrane region" description="Helical" evidence="9">
    <location>
        <begin position="238"/>
        <end position="259"/>
    </location>
</feature>
<reference evidence="10 11" key="1">
    <citation type="submission" date="2024-04" db="EMBL/GenBank/DDBJ databases">
        <authorList>
            <consortium name="Genoscope - CEA"/>
            <person name="William W."/>
        </authorList>
    </citation>
    <scope>NUCLEOTIDE SEQUENCE [LARGE SCALE GENOMIC DNA]</scope>
</reference>
<dbReference type="InterPro" id="IPR000990">
    <property type="entry name" value="Innexin"/>
</dbReference>
<keyword evidence="5 9" id="KW-1133">Transmembrane helix</keyword>
<dbReference type="Proteomes" id="UP001497497">
    <property type="component" value="Unassembled WGS sequence"/>
</dbReference>
<dbReference type="PROSITE" id="PS51013">
    <property type="entry name" value="PANNEXIN"/>
    <property type="match status" value="1"/>
</dbReference>
<evidence type="ECO:0000256" key="7">
    <source>
        <dbReference type="ARBA" id="ARBA00023136"/>
    </source>
</evidence>
<accession>A0AAV2HXL1</accession>
<dbReference type="Pfam" id="PF00876">
    <property type="entry name" value="Innexin"/>
    <property type="match status" value="1"/>
</dbReference>
<organism evidence="10 11">
    <name type="scientific">Lymnaea stagnalis</name>
    <name type="common">Great pond snail</name>
    <name type="synonym">Helix stagnalis</name>
    <dbReference type="NCBI Taxonomy" id="6523"/>
    <lineage>
        <taxon>Eukaryota</taxon>
        <taxon>Metazoa</taxon>
        <taxon>Spiralia</taxon>
        <taxon>Lophotrochozoa</taxon>
        <taxon>Mollusca</taxon>
        <taxon>Gastropoda</taxon>
        <taxon>Heterobranchia</taxon>
        <taxon>Euthyneura</taxon>
        <taxon>Panpulmonata</taxon>
        <taxon>Hygrophila</taxon>
        <taxon>Lymnaeoidea</taxon>
        <taxon>Lymnaeidae</taxon>
        <taxon>Lymnaea</taxon>
    </lineage>
</organism>
<dbReference type="GO" id="GO:0005886">
    <property type="term" value="C:plasma membrane"/>
    <property type="evidence" value="ECO:0007669"/>
    <property type="project" value="UniProtKB-SubCell"/>
</dbReference>
<evidence type="ECO:0000256" key="1">
    <source>
        <dbReference type="ARBA" id="ARBA00004651"/>
    </source>
</evidence>
<evidence type="ECO:0000256" key="8">
    <source>
        <dbReference type="ARBA" id="ARBA00023303"/>
    </source>
</evidence>
<evidence type="ECO:0000256" key="3">
    <source>
        <dbReference type="ARBA" id="ARBA00022475"/>
    </source>
</evidence>
<feature type="transmembrane region" description="Helical" evidence="9">
    <location>
        <begin position="39"/>
        <end position="57"/>
    </location>
</feature>
<comment type="subcellular location">
    <subcellularLocation>
        <location evidence="1 9">Cell membrane</location>
        <topology evidence="1 9">Multi-pass membrane protein</topology>
    </subcellularLocation>
</comment>
<dbReference type="GO" id="GO:0005921">
    <property type="term" value="C:gap junction"/>
    <property type="evidence" value="ECO:0007669"/>
    <property type="project" value="UniProtKB-UniRule"/>
</dbReference>
<comment type="function">
    <text evidence="9">Structural component of the gap junctions.</text>
</comment>
<protein>
    <recommendedName>
        <fullName evidence="9">Innexin</fullName>
    </recommendedName>
</protein>
<dbReference type="GO" id="GO:0034220">
    <property type="term" value="P:monoatomic ion transmembrane transport"/>
    <property type="evidence" value="ECO:0007669"/>
    <property type="project" value="UniProtKB-KW"/>
</dbReference>
<dbReference type="PANTHER" id="PTHR11893">
    <property type="entry name" value="INNEXIN"/>
    <property type="match status" value="1"/>
</dbReference>
<keyword evidence="8 9" id="KW-0407">Ion channel</keyword>
<dbReference type="EMBL" id="CAXITT010000247">
    <property type="protein sequence ID" value="CAL1537058.1"/>
    <property type="molecule type" value="Genomic_DNA"/>
</dbReference>
<evidence type="ECO:0000256" key="9">
    <source>
        <dbReference type="RuleBase" id="RU010713"/>
    </source>
</evidence>
<evidence type="ECO:0000256" key="6">
    <source>
        <dbReference type="ARBA" id="ARBA00023065"/>
    </source>
</evidence>
<evidence type="ECO:0000313" key="11">
    <source>
        <dbReference type="Proteomes" id="UP001497497"/>
    </source>
</evidence>
<dbReference type="PANTHER" id="PTHR11893:SF36">
    <property type="entry name" value="INNEXIN-5"/>
    <property type="match status" value="1"/>
</dbReference>
<keyword evidence="4 9" id="KW-0812">Transmembrane</keyword>
<proteinExistence type="inferred from homology"/>
<evidence type="ECO:0000256" key="5">
    <source>
        <dbReference type="ARBA" id="ARBA00022989"/>
    </source>
</evidence>
<comment type="caution">
    <text evidence="10">The sequence shown here is derived from an EMBL/GenBank/DDBJ whole genome shotgun (WGS) entry which is preliminary data.</text>
</comment>
<evidence type="ECO:0000256" key="4">
    <source>
        <dbReference type="ARBA" id="ARBA00022692"/>
    </source>
</evidence>
<keyword evidence="6 9" id="KW-0406">Ion transport</keyword>